<keyword evidence="3" id="KW-1185">Reference proteome</keyword>
<accession>A0ABQ2JB70</accession>
<gene>
    <name evidence="2" type="ORF">GCM10010842_30720</name>
</gene>
<dbReference type="EMBL" id="BMOR01000018">
    <property type="protein sequence ID" value="GGN43339.1"/>
    <property type="molecule type" value="Genomic_DNA"/>
</dbReference>
<sequence length="131" mass="14191">MRQFNSNLIIAALTRAPFTRTVETSRGDVFVMEATVAAITKRPNGSDLTSYLPISLTLTRDQSQVIYKCGRGAQGTTFRCEFTVRCASPRAGDARRKQRARGLRANSGVSDPAAHPVDHGAARCIRGPARA</sequence>
<evidence type="ECO:0000313" key="3">
    <source>
        <dbReference type="Proteomes" id="UP000645517"/>
    </source>
</evidence>
<evidence type="ECO:0000256" key="1">
    <source>
        <dbReference type="SAM" id="MobiDB-lite"/>
    </source>
</evidence>
<feature type="region of interest" description="Disordered" evidence="1">
    <location>
        <begin position="91"/>
        <end position="131"/>
    </location>
</feature>
<evidence type="ECO:0000313" key="2">
    <source>
        <dbReference type="EMBL" id="GGN43339.1"/>
    </source>
</evidence>
<protein>
    <submittedName>
        <fullName evidence="2">Uncharacterized protein</fullName>
    </submittedName>
</protein>
<comment type="caution">
    <text evidence="2">The sequence shown here is derived from an EMBL/GenBank/DDBJ whole genome shotgun (WGS) entry which is preliminary data.</text>
</comment>
<name>A0ABQ2JB70_9DEIO</name>
<reference evidence="3" key="1">
    <citation type="journal article" date="2019" name="Int. J. Syst. Evol. Microbiol.">
        <title>The Global Catalogue of Microorganisms (GCM) 10K type strain sequencing project: providing services to taxonomists for standard genome sequencing and annotation.</title>
        <authorList>
            <consortium name="The Broad Institute Genomics Platform"/>
            <consortium name="The Broad Institute Genome Sequencing Center for Infectious Disease"/>
            <person name="Wu L."/>
            <person name="Ma J."/>
        </authorList>
    </citation>
    <scope>NUCLEOTIDE SEQUENCE [LARGE SCALE GENOMIC DNA]</scope>
    <source>
        <strain evidence="3">JCM 16918</strain>
    </source>
</reference>
<proteinExistence type="predicted"/>
<organism evidence="2 3">
    <name type="scientific">Deinococcus daejeonensis</name>
    <dbReference type="NCBI Taxonomy" id="1007098"/>
    <lineage>
        <taxon>Bacteria</taxon>
        <taxon>Thermotogati</taxon>
        <taxon>Deinococcota</taxon>
        <taxon>Deinococci</taxon>
        <taxon>Deinococcales</taxon>
        <taxon>Deinococcaceae</taxon>
        <taxon>Deinococcus</taxon>
    </lineage>
</organism>
<dbReference type="Proteomes" id="UP000645517">
    <property type="component" value="Unassembled WGS sequence"/>
</dbReference>